<dbReference type="CDD" id="cd00205">
    <property type="entry name" value="rhv_like"/>
    <property type="match status" value="1"/>
</dbReference>
<organism evidence="6">
    <name type="scientific">Anoplolepis gracilipes virus 1</name>
    <dbReference type="NCBI Taxonomy" id="2804526"/>
    <lineage>
        <taxon>Viruses</taxon>
        <taxon>Riboviria</taxon>
        <taxon>Orthornavirae</taxon>
        <taxon>Pisuviricota</taxon>
        <taxon>Pisoniviricetes</taxon>
        <taxon>Picornavirales</taxon>
        <taxon>Dicistroviridae</taxon>
        <taxon>Triatovirus</taxon>
    </lineage>
</organism>
<evidence type="ECO:0000259" key="4">
    <source>
        <dbReference type="Pfam" id="PF00073"/>
    </source>
</evidence>
<dbReference type="Gene3D" id="2.60.120.20">
    <property type="match status" value="3"/>
</dbReference>
<feature type="domain" description="Dicistrovirus capsid-polyprotein C-terminal" evidence="5">
    <location>
        <begin position="956"/>
        <end position="1106"/>
    </location>
</feature>
<accession>A0A7U0FXA4</accession>
<keyword evidence="3" id="KW-0946">Virion</keyword>
<dbReference type="Pfam" id="PF08762">
    <property type="entry name" value="CRPV_capsid"/>
    <property type="match status" value="1"/>
</dbReference>
<protein>
    <submittedName>
        <fullName evidence="6">Putative structural polyprotein</fullName>
    </submittedName>
</protein>
<dbReference type="InterPro" id="IPR001676">
    <property type="entry name" value="Picornavirus_capsid"/>
</dbReference>
<sequence length="1258" mass="140880">MFRPMVLKKLDGFSSFRATAVFKLQINSQPFLAGRLIMSAIPMPSLLGDRGRYVEATISNMQNVNHVQMDINKQTEVQLRVPFISPYNSYDLITGNFDWSKLKIKIYSPIASTATSGGGTTGCADNILQLLLWGHFEDIELGFPTSALIYKPIFPNQNPTGNKAVAKEQSSNLENTVDNRTDRDFKKYKFIDDMYVMTPSGKKVEYTTHYGKKYALIDGTWFPIPKAQSGNPQEIKVKTADHQFYIKTNLSNLPKQQMTFRMPPKEVSAGQAIKSRINESTGRIATIGAQIGNVVSSGLETVAGVASLFGFSKPQKDTPGMTVVNRPAQYFGNYNGVDHSHVVALSATNNVDNFPNLAGTNIDETSFEFLKRIPNFIGSFNYDNKCTMGNDNDILTYFYVAPTYYQPVVASASANTFDADTGKIRNFPYITRSKIETSLSYVSSPFVYWTGSLIYTFRFVKTDYHSGRIEVSFHPFASEVPSGSSEDGRFDFVYRVVVDLRDNSEVSVTVPYVSPQQWKTLEYDREVFDPYVIRSQNGLLPLRYATGMLVVRKLTPLISQSTVVSPTIECLVEVRGGPDYRVACPAHSPIHPFSFPKEQSGKLAEIQQPADKLIIKNNLFASVTFTDNQSVNFNAPSGYYYIMIYTTTGGSDEPMGNLSQDDLYVPVASDQNLAFSGVVYIKQGTLNWKWQDKNEPTIIHFFNTISIDSPINVSISNKPLDVNVTNNPLKTQLDSSSGGNIVQLDDNSLPIWITDHETLPRQQSGKVKKFDKKKGSFFLSCFKTRVKANFEDEHMERAATPPYARAQSGPVYAVPGTQDTRSGAINGFVPPSITGNESDLHHDDTSMLTQGEIFVSMRALSRRNCFMQMVTLKTIPYNLPPLLNGDTFVSDRQPALADRKVQSVILKVSDFLTPPELHPSIILRISPTAKTSGAPSPTNRYFFQNIQIAPKSLSTPLSFVASMYCFYRGGLRFKAVLRDGIGGSDGLTTNELVSGRVVYRNQHDNDQSLEDLQSKTTFNITDKFMSPKAFELTSTKTIAEFQVPYYSPTMQSCPWNANYATLQDRPCPWLELSSSVRNYDTILNIAAGASDDTDFILYLGPPPHVGTGDLLRKHQTNYPVRLPVEVGPYTDGAYPVTKLSDSQFNSTFINYDEVYGCDPAYALNKSNNETPTAADFNAFQKISNDTRGYLVRWPDDPKAGNYLVDYTYKQYQYYDRKGQLQTLSEPWKYLTQEFLNPIRFDDILFEEKATLVNPTLQQ</sequence>
<dbReference type="InterPro" id="IPR014872">
    <property type="entry name" value="Dicistrovirus_capsid-polyPr_C"/>
</dbReference>
<reference evidence="6" key="1">
    <citation type="submission" date="2020-02" db="EMBL/GenBank/DDBJ databases">
        <authorList>
            <person name="Lee C.-C."/>
            <person name="Lin C.-Y."/>
            <person name="Hsu H.-W."/>
            <person name="Yang C.-C.S."/>
        </authorList>
    </citation>
    <scope>NUCLEOTIDE SEQUENCE</scope>
</reference>
<evidence type="ECO:0000256" key="2">
    <source>
        <dbReference type="ARBA" id="ARBA00022561"/>
    </source>
</evidence>
<dbReference type="Pfam" id="PF00073">
    <property type="entry name" value="Rhv"/>
    <property type="match status" value="1"/>
</dbReference>
<evidence type="ECO:0000256" key="1">
    <source>
        <dbReference type="ARBA" id="ARBA00004328"/>
    </source>
</evidence>
<evidence type="ECO:0000256" key="3">
    <source>
        <dbReference type="ARBA" id="ARBA00022844"/>
    </source>
</evidence>
<dbReference type="GO" id="GO:0019028">
    <property type="term" value="C:viral capsid"/>
    <property type="evidence" value="ECO:0007669"/>
    <property type="project" value="UniProtKB-KW"/>
</dbReference>
<comment type="subcellular location">
    <subcellularLocation>
        <location evidence="1">Virion</location>
    </subcellularLocation>
</comment>
<evidence type="ECO:0000259" key="5">
    <source>
        <dbReference type="Pfam" id="PF08762"/>
    </source>
</evidence>
<proteinExistence type="predicted"/>
<evidence type="ECO:0000313" key="6">
    <source>
        <dbReference type="EMBL" id="QQV74262.1"/>
    </source>
</evidence>
<dbReference type="InterPro" id="IPR033703">
    <property type="entry name" value="Rhv-like"/>
</dbReference>
<dbReference type="GO" id="GO:0005198">
    <property type="term" value="F:structural molecule activity"/>
    <property type="evidence" value="ECO:0007669"/>
    <property type="project" value="InterPro"/>
</dbReference>
<feature type="domain" description="Picornavirus capsid" evidence="4">
    <location>
        <begin position="444"/>
        <end position="543"/>
    </location>
</feature>
<dbReference type="SUPFAM" id="SSF88633">
    <property type="entry name" value="Positive stranded ssRNA viruses"/>
    <property type="match status" value="3"/>
</dbReference>
<keyword evidence="2" id="KW-0167">Capsid protein</keyword>
<dbReference type="InterPro" id="IPR029053">
    <property type="entry name" value="Viral_coat"/>
</dbReference>
<dbReference type="EMBL" id="MT108239">
    <property type="protein sequence ID" value="QQV74262.1"/>
    <property type="molecule type" value="Genomic_RNA"/>
</dbReference>
<name>A0A7U0FXA4_9VIRU</name>